<evidence type="ECO:0000256" key="4">
    <source>
        <dbReference type="ARBA" id="ARBA00022771"/>
    </source>
</evidence>
<dbReference type="GO" id="GO:0008270">
    <property type="term" value="F:zinc ion binding"/>
    <property type="evidence" value="ECO:0007669"/>
    <property type="project" value="UniProtKB-KW"/>
</dbReference>
<dbReference type="InterPro" id="IPR036236">
    <property type="entry name" value="Znf_C2H2_sf"/>
</dbReference>
<dbReference type="Gene3D" id="3.30.160.60">
    <property type="entry name" value="Classic Zinc Finger"/>
    <property type="match status" value="3"/>
</dbReference>
<keyword evidence="2" id="KW-0479">Metal-binding</keyword>
<feature type="compositionally biased region" description="Basic and acidic residues" evidence="10">
    <location>
        <begin position="94"/>
        <end position="110"/>
    </location>
</feature>
<feature type="domain" description="C2H2-type" evidence="11">
    <location>
        <begin position="307"/>
        <end position="334"/>
    </location>
</feature>
<reference evidence="12" key="1">
    <citation type="submission" date="2016-05" db="EMBL/GenBank/DDBJ databases">
        <authorList>
            <person name="Lavstsen T."/>
            <person name="Jespersen J.S."/>
        </authorList>
    </citation>
    <scope>NUCLEOTIDE SEQUENCE</scope>
    <source>
        <tissue evidence="12">Brain</tissue>
    </source>
</reference>
<dbReference type="SUPFAM" id="SSF57667">
    <property type="entry name" value="beta-beta-alpha zinc fingers"/>
    <property type="match status" value="3"/>
</dbReference>
<evidence type="ECO:0000256" key="7">
    <source>
        <dbReference type="ARBA" id="ARBA00023163"/>
    </source>
</evidence>
<dbReference type="GO" id="GO:0010468">
    <property type="term" value="P:regulation of gene expression"/>
    <property type="evidence" value="ECO:0007669"/>
    <property type="project" value="TreeGrafter"/>
</dbReference>
<dbReference type="PANTHER" id="PTHR16515:SF49">
    <property type="entry name" value="GASTRULA ZINC FINGER PROTEIN XLCGF49.1-LIKE-RELATED"/>
    <property type="match status" value="1"/>
</dbReference>
<evidence type="ECO:0000256" key="6">
    <source>
        <dbReference type="ARBA" id="ARBA00023015"/>
    </source>
</evidence>
<gene>
    <name evidence="12" type="primary">Nfu_g_1_003068</name>
</gene>
<evidence type="ECO:0000256" key="8">
    <source>
        <dbReference type="ARBA" id="ARBA00023242"/>
    </source>
</evidence>
<dbReference type="InterPro" id="IPR050331">
    <property type="entry name" value="Zinc_finger"/>
</dbReference>
<protein>
    <recommendedName>
        <fullName evidence="11">C2H2-type domain-containing protein</fullName>
    </recommendedName>
</protein>
<feature type="region of interest" description="Disordered" evidence="10">
    <location>
        <begin position="219"/>
        <end position="244"/>
    </location>
</feature>
<evidence type="ECO:0000256" key="9">
    <source>
        <dbReference type="PROSITE-ProRule" id="PRU00042"/>
    </source>
</evidence>
<evidence type="ECO:0000256" key="10">
    <source>
        <dbReference type="SAM" id="MobiDB-lite"/>
    </source>
</evidence>
<keyword evidence="4 9" id="KW-0863">Zinc-finger</keyword>
<keyword evidence="8" id="KW-0539">Nucleus</keyword>
<dbReference type="GO" id="GO:0005634">
    <property type="term" value="C:nucleus"/>
    <property type="evidence" value="ECO:0007669"/>
    <property type="project" value="UniProtKB-SubCell"/>
</dbReference>
<dbReference type="SMART" id="SM00355">
    <property type="entry name" value="ZnF_C2H2"/>
    <property type="match status" value="3"/>
</dbReference>
<dbReference type="AlphaFoldDB" id="A0A1A8KC85"/>
<keyword evidence="3" id="KW-0677">Repeat</keyword>
<dbReference type="EMBL" id="HAEE01009771">
    <property type="protein sequence ID" value="SBR29821.1"/>
    <property type="molecule type" value="Transcribed_RNA"/>
</dbReference>
<comment type="subcellular location">
    <subcellularLocation>
        <location evidence="1">Nucleus</location>
    </subcellularLocation>
</comment>
<proteinExistence type="predicted"/>
<dbReference type="FunFam" id="3.30.160.60:FF:002343">
    <property type="entry name" value="Zinc finger protein 33A"/>
    <property type="match status" value="1"/>
</dbReference>
<dbReference type="FunFam" id="3.30.160.60:FF:000099">
    <property type="entry name" value="Zinc finger protein 79"/>
    <property type="match status" value="1"/>
</dbReference>
<dbReference type="Pfam" id="PF00096">
    <property type="entry name" value="zf-C2H2"/>
    <property type="match status" value="2"/>
</dbReference>
<evidence type="ECO:0000256" key="3">
    <source>
        <dbReference type="ARBA" id="ARBA00022737"/>
    </source>
</evidence>
<dbReference type="PANTHER" id="PTHR16515">
    <property type="entry name" value="PR DOMAIN ZINC FINGER PROTEIN"/>
    <property type="match status" value="1"/>
</dbReference>
<feature type="compositionally biased region" description="Basic and acidic residues" evidence="10">
    <location>
        <begin position="72"/>
        <end position="87"/>
    </location>
</feature>
<dbReference type="InterPro" id="IPR013087">
    <property type="entry name" value="Znf_C2H2_type"/>
</dbReference>
<feature type="compositionally biased region" description="Basic and acidic residues" evidence="10">
    <location>
        <begin position="219"/>
        <end position="230"/>
    </location>
</feature>
<keyword evidence="6" id="KW-0805">Transcription regulation</keyword>
<reference evidence="12" key="2">
    <citation type="submission" date="2016-06" db="EMBL/GenBank/DDBJ databases">
        <title>The genome of a short-lived fish provides insights into sex chromosome evolution and the genetic control of aging.</title>
        <authorList>
            <person name="Reichwald K."/>
            <person name="Felder M."/>
            <person name="Petzold A."/>
            <person name="Koch P."/>
            <person name="Groth M."/>
            <person name="Platzer M."/>
        </authorList>
    </citation>
    <scope>NUCLEOTIDE SEQUENCE</scope>
    <source>
        <tissue evidence="12">Brain</tissue>
    </source>
</reference>
<evidence type="ECO:0000256" key="1">
    <source>
        <dbReference type="ARBA" id="ARBA00004123"/>
    </source>
</evidence>
<name>A0A1A8KC85_NOTKU</name>
<sequence length="395" mass="45127">MKVQQDDPERLQILEQQEFSISQNKEQLVLQLETVTSFVTPTYEEQDHNEPKPNCDQLLFSMFPDAEIQEQEGSRKDAESGSDEKFKLNRRSPQTKDNRGNGDGSKLEMHTNTHTACPELPQHHVWEKEEILTDQHLCNQEMTFSLDHEEPEYPRLKEEQQELRISRQEEQFTLKQENVTFMVNSASEETDCCKSEPNSNQPICQISPEAENQDLCKNKNSETDRHEESKQNNICKQTKGHGESFDNRKKPFLCKICGKSFRHNSIFIHHMRTHTGEKPFPRETYKCLSDSGVSTCHMGTHTGDNPQSCEICGICFSKNADLTVHMRTHTGEKPFPRETYKCLSDSGVSTCHMGTHTGDNPQSCEICGICFSKNADLTVLESQSHSSPQCLSPSH</sequence>
<accession>A0A1A8KC85</accession>
<feature type="domain" description="C2H2-type" evidence="11">
    <location>
        <begin position="252"/>
        <end position="279"/>
    </location>
</feature>
<dbReference type="PROSITE" id="PS00028">
    <property type="entry name" value="ZINC_FINGER_C2H2_1"/>
    <property type="match status" value="2"/>
</dbReference>
<keyword evidence="7" id="KW-0804">Transcription</keyword>
<feature type="region of interest" description="Disordered" evidence="10">
    <location>
        <begin position="68"/>
        <end position="110"/>
    </location>
</feature>
<evidence type="ECO:0000256" key="5">
    <source>
        <dbReference type="ARBA" id="ARBA00022833"/>
    </source>
</evidence>
<dbReference type="PROSITE" id="PS50157">
    <property type="entry name" value="ZINC_FINGER_C2H2_2"/>
    <property type="match status" value="2"/>
</dbReference>
<organism evidence="12">
    <name type="scientific">Nothobranchius kuhntae</name>
    <name type="common">Beira killifish</name>
    <dbReference type="NCBI Taxonomy" id="321403"/>
    <lineage>
        <taxon>Eukaryota</taxon>
        <taxon>Metazoa</taxon>
        <taxon>Chordata</taxon>
        <taxon>Craniata</taxon>
        <taxon>Vertebrata</taxon>
        <taxon>Euteleostomi</taxon>
        <taxon>Actinopterygii</taxon>
        <taxon>Neopterygii</taxon>
        <taxon>Teleostei</taxon>
        <taxon>Neoteleostei</taxon>
        <taxon>Acanthomorphata</taxon>
        <taxon>Ovalentaria</taxon>
        <taxon>Atherinomorphae</taxon>
        <taxon>Cyprinodontiformes</taxon>
        <taxon>Nothobranchiidae</taxon>
        <taxon>Nothobranchius</taxon>
    </lineage>
</organism>
<keyword evidence="5" id="KW-0862">Zinc</keyword>
<evidence type="ECO:0000313" key="12">
    <source>
        <dbReference type="EMBL" id="SBR29821.1"/>
    </source>
</evidence>
<evidence type="ECO:0000259" key="11">
    <source>
        <dbReference type="PROSITE" id="PS50157"/>
    </source>
</evidence>
<evidence type="ECO:0000256" key="2">
    <source>
        <dbReference type="ARBA" id="ARBA00022723"/>
    </source>
</evidence>